<evidence type="ECO:0000313" key="1">
    <source>
        <dbReference type="EMBL" id="ALG96908.1"/>
    </source>
</evidence>
<reference evidence="1 2" key="1">
    <citation type="journal article" date="2015" name="Environ. Microbiol.">
        <title>Novel viral genomes identified from six metagenomes reveal wide distribution of archaeal viruses and high viral diversity in terrestrial hot springs.</title>
        <authorList>
            <person name="Gudbergsdottir S.R."/>
            <person name="Menzel P."/>
            <person name="Krogh A."/>
            <person name="Young M."/>
            <person name="Peng X."/>
        </authorList>
    </citation>
    <scope>NUCLEOTIDE SEQUENCE [LARGE SCALE GENOMIC DNA]</scope>
    <source>
        <strain evidence="1 2">ARV2</strain>
    </source>
</reference>
<proteinExistence type="predicted"/>
<dbReference type="Proteomes" id="UP000202190">
    <property type="component" value="Segment"/>
</dbReference>
<dbReference type="GeneID" id="26887659"/>
<protein>
    <submittedName>
        <fullName evidence="1">Uncharacterized protein</fullName>
    </submittedName>
</protein>
<sequence>MARKKSFKYLKQHIDKKIVVWKLNRKGEVLECIILEPTGKDEYILLDWYDSNGQLLDSTYTSDYMLGVKSLWAVMRIPDEVLGKLLFE</sequence>
<accession>A0A0N7FYY4</accession>
<evidence type="ECO:0000313" key="2">
    <source>
        <dbReference type="Proteomes" id="UP000202190"/>
    </source>
</evidence>
<name>A0A0N7FYY4_9VIRU</name>
<keyword evidence="2" id="KW-1185">Reference proteome</keyword>
<dbReference type="RefSeq" id="YP_009230249.1">
    <property type="nucleotide sequence ID" value="NC_029314.1"/>
</dbReference>
<organism evidence="1 2">
    <name type="scientific">Acidianus rod-shaped virus 2</name>
    <dbReference type="NCBI Taxonomy" id="1732175"/>
    <lineage>
        <taxon>Viruses</taxon>
        <taxon>Adnaviria</taxon>
        <taxon>Zilligvirae</taxon>
        <taxon>Taleaviricota</taxon>
        <taxon>Tokiviricetes</taxon>
        <taxon>Ligamenvirales</taxon>
        <taxon>Rudiviridae</taxon>
        <taxon>Hoswirudivirus</taxon>
        <taxon>Hoswirudivirus pozzuoliense</taxon>
        <taxon>Hoswirudivirus ARV2</taxon>
    </lineage>
</organism>
<dbReference type="EMBL" id="KP282675">
    <property type="protein sequence ID" value="ALG96908.1"/>
    <property type="molecule type" value="Genomic_DNA"/>
</dbReference>
<dbReference type="KEGG" id="vg:26887659"/>